<evidence type="ECO:0000313" key="1">
    <source>
        <dbReference type="EMBL" id="CAJ2642543.1"/>
    </source>
</evidence>
<dbReference type="EMBL" id="CASHSV030000034">
    <property type="protein sequence ID" value="CAJ2642543.1"/>
    <property type="molecule type" value="Genomic_DNA"/>
</dbReference>
<keyword evidence="2" id="KW-1185">Reference proteome</keyword>
<name>A0ACB0JBY1_TRIPR</name>
<sequence>MSNLPDIAQAFATYVFGVCDGGGESSRGASQHSDRGAFEVMTHRYDKLHADVRSNAMMTKTCYMEYDPMNVSVLSFIFIVVLFFIVPLPIVVFIVQSRGVLPRIYARCIGPVIGNTVILQDTNLNQIQVVVERDKLGIYFTHGWSRLRDFYKISAGAWVVLTFVNPFLFHIKLINITGVPITCPLTNPPYKLMLEEGFQTGTWDAPIPFFVMPKVYSHRLEKTLTAADVTSGNLTLLWGGFCKDALPHEQSQLTLIDWIGNTWKECHLRFDDGTKTTCKISGQWSDIYTDCGSDKLHPDVRPYTMMTRTGYMEFDPMKTLFWRGFCEAALPAEETQLTLIDWIGNTWNQCDFKFQDTTHTTCKISGQWHDICKVHRLAKGMIIKLGVTVCILLPFFPSSLITQIMSNITNIVQAVESLAPADVCKGVAIDVGSSPEYVPHGCSSQGFTTITPFLCAFPVDCFQIIMLDVAGSSMDRENVDAGVGKKRARKVVGESDTSKINQIKHIPDFMHPYIESIIDVKSDCNCGYRVIALADRNNEDDYELIKESMLDELRLHKHDYLEIYGCEKRLAYITDALLPSKRKSRKCGVALIDKWLTFPDMGHIISSILGKVVVKLTKQGASETFFPLRGVPSSDPYSLVICVGAIPGHYVYVKLKDGCPIPPTCVQWKQHCSREAIVWESYFAIQQAKYIKLMDEQIVHSKKSTRVGSSFCDPIDL</sequence>
<accession>A0ACB0JBY1</accession>
<protein>
    <submittedName>
        <fullName evidence="1">Uncharacterized protein</fullName>
    </submittedName>
</protein>
<comment type="caution">
    <text evidence="1">The sequence shown here is derived from an EMBL/GenBank/DDBJ whole genome shotgun (WGS) entry which is preliminary data.</text>
</comment>
<evidence type="ECO:0000313" key="2">
    <source>
        <dbReference type="Proteomes" id="UP001177021"/>
    </source>
</evidence>
<reference evidence="1" key="1">
    <citation type="submission" date="2023-10" db="EMBL/GenBank/DDBJ databases">
        <authorList>
            <person name="Rodriguez Cubillos JULIANA M."/>
            <person name="De Vega J."/>
        </authorList>
    </citation>
    <scope>NUCLEOTIDE SEQUENCE</scope>
</reference>
<proteinExistence type="predicted"/>
<gene>
    <name evidence="1" type="ORF">MILVUS5_LOCUS12015</name>
</gene>
<organism evidence="1 2">
    <name type="scientific">Trifolium pratense</name>
    <name type="common">Red clover</name>
    <dbReference type="NCBI Taxonomy" id="57577"/>
    <lineage>
        <taxon>Eukaryota</taxon>
        <taxon>Viridiplantae</taxon>
        <taxon>Streptophyta</taxon>
        <taxon>Embryophyta</taxon>
        <taxon>Tracheophyta</taxon>
        <taxon>Spermatophyta</taxon>
        <taxon>Magnoliopsida</taxon>
        <taxon>eudicotyledons</taxon>
        <taxon>Gunneridae</taxon>
        <taxon>Pentapetalae</taxon>
        <taxon>rosids</taxon>
        <taxon>fabids</taxon>
        <taxon>Fabales</taxon>
        <taxon>Fabaceae</taxon>
        <taxon>Papilionoideae</taxon>
        <taxon>50 kb inversion clade</taxon>
        <taxon>NPAAA clade</taxon>
        <taxon>Hologalegina</taxon>
        <taxon>IRL clade</taxon>
        <taxon>Trifolieae</taxon>
        <taxon>Trifolium</taxon>
    </lineage>
</organism>
<dbReference type="Proteomes" id="UP001177021">
    <property type="component" value="Unassembled WGS sequence"/>
</dbReference>